<protein>
    <submittedName>
        <fullName evidence="3">DNA-binding transcriptional MerR regulator</fullName>
    </submittedName>
</protein>
<evidence type="ECO:0000259" key="2">
    <source>
        <dbReference type="PROSITE" id="PS50937"/>
    </source>
</evidence>
<dbReference type="SUPFAM" id="SSF46955">
    <property type="entry name" value="Putative DNA-binding domain"/>
    <property type="match status" value="2"/>
</dbReference>
<organism evidence="3 4">
    <name type="scientific">Microbacterium murale</name>
    <dbReference type="NCBI Taxonomy" id="1081040"/>
    <lineage>
        <taxon>Bacteria</taxon>
        <taxon>Bacillati</taxon>
        <taxon>Actinomycetota</taxon>
        <taxon>Actinomycetes</taxon>
        <taxon>Micrococcales</taxon>
        <taxon>Microbacteriaceae</taxon>
        <taxon>Microbacterium</taxon>
    </lineage>
</organism>
<keyword evidence="1 3" id="KW-0238">DNA-binding</keyword>
<dbReference type="SMART" id="SM00422">
    <property type="entry name" value="HTH_MERR"/>
    <property type="match status" value="2"/>
</dbReference>
<sequence>MMRLSTAEAAAASGYSHQQIRDLEHTGVIPAASRRANGYREFDEVHLHALRAYRELAIAVGPVVARRTLSEVWNAESDVAAALLSALHVDLMREREQALDALAALRAIGGEPDAAPADAMTITELSAALGVRASTLRFWEDEDLVHPERVTARAARSYPPAAIREARIVAALRAAAYRIPQVHATITALRSMAEIDGPITALESRLGAISERMSVLLRVGAVILELYRR</sequence>
<dbReference type="Proteomes" id="UP001239085">
    <property type="component" value="Unassembled WGS sequence"/>
</dbReference>
<feature type="domain" description="HTH merR-type" evidence="2">
    <location>
        <begin position="119"/>
        <end position="149"/>
    </location>
</feature>
<dbReference type="InterPro" id="IPR009061">
    <property type="entry name" value="DNA-bd_dom_put_sf"/>
</dbReference>
<evidence type="ECO:0000256" key="1">
    <source>
        <dbReference type="ARBA" id="ARBA00023125"/>
    </source>
</evidence>
<evidence type="ECO:0000313" key="3">
    <source>
        <dbReference type="EMBL" id="MDQ0643337.1"/>
    </source>
</evidence>
<accession>A0ABU0P7L9</accession>
<evidence type="ECO:0000313" key="4">
    <source>
        <dbReference type="Proteomes" id="UP001239085"/>
    </source>
</evidence>
<dbReference type="RefSeq" id="WP_307360001.1">
    <property type="nucleotide sequence ID" value="NZ_JAUSXK010000001.1"/>
</dbReference>
<dbReference type="Gene3D" id="1.10.1660.10">
    <property type="match status" value="2"/>
</dbReference>
<keyword evidence="4" id="KW-1185">Reference proteome</keyword>
<dbReference type="PANTHER" id="PTHR30204:SF93">
    <property type="entry name" value="HTH MERR-TYPE DOMAIN-CONTAINING PROTEIN"/>
    <property type="match status" value="1"/>
</dbReference>
<dbReference type="Pfam" id="PF13411">
    <property type="entry name" value="MerR_1"/>
    <property type="match status" value="2"/>
</dbReference>
<comment type="caution">
    <text evidence="3">The sequence shown here is derived from an EMBL/GenBank/DDBJ whole genome shotgun (WGS) entry which is preliminary data.</text>
</comment>
<dbReference type="EMBL" id="JAUSXK010000001">
    <property type="protein sequence ID" value="MDQ0643337.1"/>
    <property type="molecule type" value="Genomic_DNA"/>
</dbReference>
<dbReference type="PANTHER" id="PTHR30204">
    <property type="entry name" value="REDOX-CYCLING DRUG-SENSING TRANSCRIPTIONAL ACTIVATOR SOXR"/>
    <property type="match status" value="1"/>
</dbReference>
<dbReference type="InterPro" id="IPR047057">
    <property type="entry name" value="MerR_fam"/>
</dbReference>
<gene>
    <name evidence="3" type="ORF">QFZ46_001497</name>
</gene>
<reference evidence="3 4" key="1">
    <citation type="submission" date="2023-07" db="EMBL/GenBank/DDBJ databases">
        <title>Comparative genomics of wheat-associated soil bacteria to identify genetic determinants of phenazine resistance.</title>
        <authorList>
            <person name="Mouncey N."/>
        </authorList>
    </citation>
    <scope>NUCLEOTIDE SEQUENCE [LARGE SCALE GENOMIC DNA]</scope>
    <source>
        <strain evidence="3 4">W2I7</strain>
    </source>
</reference>
<dbReference type="PROSITE" id="PS50937">
    <property type="entry name" value="HTH_MERR_2"/>
    <property type="match status" value="1"/>
</dbReference>
<proteinExistence type="predicted"/>
<dbReference type="GO" id="GO:0003677">
    <property type="term" value="F:DNA binding"/>
    <property type="evidence" value="ECO:0007669"/>
    <property type="project" value="UniProtKB-KW"/>
</dbReference>
<dbReference type="InterPro" id="IPR000551">
    <property type="entry name" value="MerR-type_HTH_dom"/>
</dbReference>
<name>A0ABU0P7L9_9MICO</name>